<evidence type="ECO:0000259" key="2">
    <source>
        <dbReference type="Pfam" id="PF25498"/>
    </source>
</evidence>
<dbReference type="EMBL" id="JAGKQM010000016">
    <property type="protein sequence ID" value="KAH0876092.1"/>
    <property type="molecule type" value="Genomic_DNA"/>
</dbReference>
<evidence type="ECO:0000313" key="3">
    <source>
        <dbReference type="EMBL" id="KAH0876092.1"/>
    </source>
</evidence>
<organism evidence="3 4">
    <name type="scientific">Brassica napus</name>
    <name type="common">Rape</name>
    <dbReference type="NCBI Taxonomy" id="3708"/>
    <lineage>
        <taxon>Eukaryota</taxon>
        <taxon>Viridiplantae</taxon>
        <taxon>Streptophyta</taxon>
        <taxon>Embryophyta</taxon>
        <taxon>Tracheophyta</taxon>
        <taxon>Spermatophyta</taxon>
        <taxon>Magnoliopsida</taxon>
        <taxon>eudicotyledons</taxon>
        <taxon>Gunneridae</taxon>
        <taxon>Pentapetalae</taxon>
        <taxon>rosids</taxon>
        <taxon>malvids</taxon>
        <taxon>Brassicales</taxon>
        <taxon>Brassicaceae</taxon>
        <taxon>Brassiceae</taxon>
        <taxon>Brassica</taxon>
    </lineage>
</organism>
<comment type="caution">
    <text evidence="3">The sequence shown here is derived from an EMBL/GenBank/DDBJ whole genome shotgun (WGS) entry which is preliminary data.</text>
</comment>
<sequence>MDFICCFRPYHSCRGISVLPASSLSSRLPAINRFLPRTSLRLTTPFHLQYPKFSIETYAKKKNTKTTIFEPKPNKEDESLIEEESTNQEEDEDEEEEQVLLEDVLDELLTDEEDDFYLEEEEEEELYAGDGGGGGGIKLAGTTWDKEALSLAEKSCESFNGELGIYAFKTLPNSTVQVRIERLSNKSGSPTMEDIEAYSKIYRAKLVVRVPQDLDRYKDRSMYVRYANEESETEGDGIFRLVSFDVEAKSCVWGIADIRVNREKAGKGRPLSKKQREWRLETSFESLREWHCVSNELLKLQLLVHVLFDHPGNVGFGFVVPKESTLECPLVQEVHWMSLESIVFARHTNQHRHTPAL</sequence>
<dbReference type="Pfam" id="PF25498">
    <property type="entry name" value="DUF7912"/>
    <property type="match status" value="1"/>
</dbReference>
<proteinExistence type="predicted"/>
<feature type="domain" description="DUF7912" evidence="2">
    <location>
        <begin position="207"/>
        <end position="289"/>
    </location>
</feature>
<dbReference type="PANTHER" id="PTHR34544:SF1">
    <property type="entry name" value="OS04G0438300 PROTEIN"/>
    <property type="match status" value="1"/>
</dbReference>
<reference evidence="3 4" key="1">
    <citation type="submission" date="2021-05" db="EMBL/GenBank/DDBJ databases">
        <title>Genome Assembly of Synthetic Allotetraploid Brassica napus Reveals Homoeologous Exchanges between Subgenomes.</title>
        <authorList>
            <person name="Davis J.T."/>
        </authorList>
    </citation>
    <scope>NUCLEOTIDE SEQUENCE [LARGE SCALE GENOMIC DNA]</scope>
    <source>
        <strain evidence="4">cv. Da-Ae</strain>
        <tissue evidence="3">Seedling</tissue>
    </source>
</reference>
<feature type="compositionally biased region" description="Acidic residues" evidence="1">
    <location>
        <begin position="79"/>
        <end position="98"/>
    </location>
</feature>
<evidence type="ECO:0000256" key="1">
    <source>
        <dbReference type="SAM" id="MobiDB-lite"/>
    </source>
</evidence>
<keyword evidence="4" id="KW-1185">Reference proteome</keyword>
<dbReference type="Proteomes" id="UP000824890">
    <property type="component" value="Unassembled WGS sequence"/>
</dbReference>
<gene>
    <name evidence="3" type="ORF">HID58_073454</name>
</gene>
<name>A0ABQ7Z7B9_BRANA</name>
<protein>
    <recommendedName>
        <fullName evidence="2">DUF7912 domain-containing protein</fullName>
    </recommendedName>
</protein>
<feature type="region of interest" description="Disordered" evidence="1">
    <location>
        <begin position="66"/>
        <end position="98"/>
    </location>
</feature>
<evidence type="ECO:0000313" key="4">
    <source>
        <dbReference type="Proteomes" id="UP000824890"/>
    </source>
</evidence>
<dbReference type="InterPro" id="IPR057234">
    <property type="entry name" value="DUF7912"/>
</dbReference>
<dbReference type="PANTHER" id="PTHR34544">
    <property type="entry name" value="OSJNBA0006B20.18 PROTEIN"/>
    <property type="match status" value="1"/>
</dbReference>
<accession>A0ABQ7Z7B9</accession>